<name>V9V8L0_9PSED</name>
<dbReference type="EMBL" id="CP006979">
    <property type="protein sequence ID" value="AHC91052.1"/>
    <property type="molecule type" value="Genomic_DNA"/>
</dbReference>
<evidence type="ECO:0000256" key="1">
    <source>
        <dbReference type="SAM" id="MobiDB-lite"/>
    </source>
</evidence>
<dbReference type="KEGG" id="pmot:X970_08850"/>
<dbReference type="AlphaFoldDB" id="V9V8L0"/>
<dbReference type="HOGENOM" id="CLU_3375494_0_0_6"/>
<feature type="region of interest" description="Disordered" evidence="1">
    <location>
        <begin position="1"/>
        <end position="34"/>
    </location>
</feature>
<evidence type="ECO:0000313" key="2">
    <source>
        <dbReference type="EMBL" id="AHC91052.1"/>
    </source>
</evidence>
<organism evidence="2 3">
    <name type="scientific">Pseudomonas monteilii SB3101</name>
    <dbReference type="NCBI Taxonomy" id="1435058"/>
    <lineage>
        <taxon>Bacteria</taxon>
        <taxon>Pseudomonadati</taxon>
        <taxon>Pseudomonadota</taxon>
        <taxon>Gammaproteobacteria</taxon>
        <taxon>Pseudomonadales</taxon>
        <taxon>Pseudomonadaceae</taxon>
        <taxon>Pseudomonas</taxon>
    </lineage>
</organism>
<dbReference type="Proteomes" id="UP000018660">
    <property type="component" value="Chromosome"/>
</dbReference>
<reference evidence="2 3" key="1">
    <citation type="submission" date="2013-12" db="EMBL/GenBank/DDBJ databases">
        <title>Complete Genomes of Pseudomonas monteilii SB3078 and SB3101, two Benzene, Toluene and Ethylbenzene Degrading Bacteria used for Bioaugmentation.</title>
        <authorList>
            <person name="Dueholm M.S."/>
            <person name="Albertsen M."/>
            <person name="D'Imperio S."/>
            <person name="Tale V.P."/>
            <person name="Lewis D."/>
            <person name="Nilsen P.H."/>
            <person name="Nielsen J.L."/>
        </authorList>
    </citation>
    <scope>NUCLEOTIDE SEQUENCE [LARGE SCALE GENOMIC DNA]</scope>
    <source>
        <strain evidence="2 3">SB3101</strain>
    </source>
</reference>
<gene>
    <name evidence="2" type="ORF">X970_08850</name>
</gene>
<protein>
    <submittedName>
        <fullName evidence="2">Uncharacterized protein</fullName>
    </submittedName>
</protein>
<accession>V9V8L0</accession>
<sequence>MQKLLMLTESQRQQGGESKWSGRDTWRLLSRQPT</sequence>
<evidence type="ECO:0000313" key="3">
    <source>
        <dbReference type="Proteomes" id="UP000018660"/>
    </source>
</evidence>
<proteinExistence type="predicted"/>